<dbReference type="PIRSF" id="PIRSF000077">
    <property type="entry name" value="Thioredoxin"/>
    <property type="match status" value="1"/>
</dbReference>
<evidence type="ECO:0000313" key="9">
    <source>
        <dbReference type="EMBL" id="SHM72214.1"/>
    </source>
</evidence>
<dbReference type="AlphaFoldDB" id="A0A1M7L2Z7"/>
<dbReference type="OrthoDB" id="9790390at2"/>
<dbReference type="Pfam" id="PF00085">
    <property type="entry name" value="Thioredoxin"/>
    <property type="match status" value="1"/>
</dbReference>
<sequence length="121" mass="13829">MLIELTTSNFDEEVEKADKPVFISFWAAWCGPCNLFHPLMEQLAEKYADTIMVCRVDTEKEGQLASAFEVKKIPTLMIIKNRTIIYCQPGALSMEQLEDLVDQAIRVNIEELNSPKFLTTK</sequence>
<gene>
    <name evidence="9" type="ORF">SAMN05444266_110111</name>
</gene>
<protein>
    <recommendedName>
        <fullName evidence="6">Thioredoxin</fullName>
    </recommendedName>
</protein>
<dbReference type="PANTHER" id="PTHR45663">
    <property type="entry name" value="GEO12009P1"/>
    <property type="match status" value="1"/>
</dbReference>
<evidence type="ECO:0000259" key="8">
    <source>
        <dbReference type="PROSITE" id="PS51352"/>
    </source>
</evidence>
<evidence type="ECO:0000256" key="3">
    <source>
        <dbReference type="ARBA" id="ARBA00022982"/>
    </source>
</evidence>
<dbReference type="InterPro" id="IPR036249">
    <property type="entry name" value="Thioredoxin-like_sf"/>
</dbReference>
<feature type="domain" description="Thioredoxin" evidence="8">
    <location>
        <begin position="1"/>
        <end position="106"/>
    </location>
</feature>
<keyword evidence="4 7" id="KW-1015">Disulfide bond</keyword>
<organism evidence="9 10">
    <name type="scientific">Chitinophaga jiangningensis</name>
    <dbReference type="NCBI Taxonomy" id="1419482"/>
    <lineage>
        <taxon>Bacteria</taxon>
        <taxon>Pseudomonadati</taxon>
        <taxon>Bacteroidota</taxon>
        <taxon>Chitinophagia</taxon>
        <taxon>Chitinophagales</taxon>
        <taxon>Chitinophagaceae</taxon>
        <taxon>Chitinophaga</taxon>
    </lineage>
</organism>
<dbReference type="STRING" id="1419482.SAMN05444266_110111"/>
<keyword evidence="2" id="KW-0813">Transport</keyword>
<evidence type="ECO:0000256" key="4">
    <source>
        <dbReference type="ARBA" id="ARBA00023157"/>
    </source>
</evidence>
<evidence type="ECO:0000256" key="2">
    <source>
        <dbReference type="ARBA" id="ARBA00022448"/>
    </source>
</evidence>
<dbReference type="GO" id="GO:0005829">
    <property type="term" value="C:cytosol"/>
    <property type="evidence" value="ECO:0007669"/>
    <property type="project" value="TreeGrafter"/>
</dbReference>
<dbReference type="CDD" id="cd02947">
    <property type="entry name" value="TRX_family"/>
    <property type="match status" value="1"/>
</dbReference>
<dbReference type="GO" id="GO:0015035">
    <property type="term" value="F:protein-disulfide reductase activity"/>
    <property type="evidence" value="ECO:0007669"/>
    <property type="project" value="InterPro"/>
</dbReference>
<accession>A0A1M7L2Z7</accession>
<comment type="similarity">
    <text evidence="1 6">Belongs to the thioredoxin family.</text>
</comment>
<dbReference type="RefSeq" id="WP_073086261.1">
    <property type="nucleotide sequence ID" value="NZ_FRBL01000010.1"/>
</dbReference>
<dbReference type="PRINTS" id="PR00421">
    <property type="entry name" value="THIOREDOXIN"/>
</dbReference>
<dbReference type="PANTHER" id="PTHR45663:SF40">
    <property type="entry name" value="THIOREDOXIN 2"/>
    <property type="match status" value="1"/>
</dbReference>
<keyword evidence="5 7" id="KW-0676">Redox-active center</keyword>
<dbReference type="InterPro" id="IPR005746">
    <property type="entry name" value="Thioredoxin"/>
</dbReference>
<reference evidence="9 10" key="1">
    <citation type="submission" date="2016-11" db="EMBL/GenBank/DDBJ databases">
        <authorList>
            <person name="Jaros S."/>
            <person name="Januszkiewicz K."/>
            <person name="Wedrychowicz H."/>
        </authorList>
    </citation>
    <scope>NUCLEOTIDE SEQUENCE [LARGE SCALE GENOMIC DNA]</scope>
    <source>
        <strain evidence="9 10">DSM 27406</strain>
    </source>
</reference>
<evidence type="ECO:0000256" key="5">
    <source>
        <dbReference type="ARBA" id="ARBA00023284"/>
    </source>
</evidence>
<keyword evidence="10" id="KW-1185">Reference proteome</keyword>
<dbReference type="InterPro" id="IPR017937">
    <property type="entry name" value="Thioredoxin_CS"/>
</dbReference>
<evidence type="ECO:0000313" key="10">
    <source>
        <dbReference type="Proteomes" id="UP000184420"/>
    </source>
</evidence>
<evidence type="ECO:0000256" key="6">
    <source>
        <dbReference type="PIRNR" id="PIRNR000077"/>
    </source>
</evidence>
<proteinExistence type="inferred from homology"/>
<dbReference type="SUPFAM" id="SSF52833">
    <property type="entry name" value="Thioredoxin-like"/>
    <property type="match status" value="1"/>
</dbReference>
<dbReference type="EMBL" id="FRBL01000010">
    <property type="protein sequence ID" value="SHM72214.1"/>
    <property type="molecule type" value="Genomic_DNA"/>
</dbReference>
<keyword evidence="3" id="KW-0249">Electron transport</keyword>
<dbReference type="FunFam" id="3.40.30.10:FF:000001">
    <property type="entry name" value="Thioredoxin"/>
    <property type="match status" value="1"/>
</dbReference>
<name>A0A1M7L2Z7_9BACT</name>
<dbReference type="InterPro" id="IPR013766">
    <property type="entry name" value="Thioredoxin_domain"/>
</dbReference>
<evidence type="ECO:0000256" key="7">
    <source>
        <dbReference type="PIRSR" id="PIRSR000077-4"/>
    </source>
</evidence>
<dbReference type="Proteomes" id="UP000184420">
    <property type="component" value="Unassembled WGS sequence"/>
</dbReference>
<evidence type="ECO:0000256" key="1">
    <source>
        <dbReference type="ARBA" id="ARBA00008987"/>
    </source>
</evidence>
<dbReference type="Gene3D" id="3.40.30.10">
    <property type="entry name" value="Glutaredoxin"/>
    <property type="match status" value="1"/>
</dbReference>
<feature type="disulfide bond" description="Redox-active" evidence="7">
    <location>
        <begin position="30"/>
        <end position="33"/>
    </location>
</feature>
<dbReference type="PROSITE" id="PS00194">
    <property type="entry name" value="THIOREDOXIN_1"/>
    <property type="match status" value="1"/>
</dbReference>
<dbReference type="PROSITE" id="PS51352">
    <property type="entry name" value="THIOREDOXIN_2"/>
    <property type="match status" value="1"/>
</dbReference>